<dbReference type="GO" id="GO:0000272">
    <property type="term" value="P:polysaccharide catabolic process"/>
    <property type="evidence" value="ECO:0007669"/>
    <property type="project" value="UniProtKB-KW"/>
</dbReference>
<dbReference type="SUPFAM" id="SSF51445">
    <property type="entry name" value="(Trans)glycosidases"/>
    <property type="match status" value="1"/>
</dbReference>
<evidence type="ECO:0000256" key="9">
    <source>
        <dbReference type="ARBA" id="ARBA00025727"/>
    </source>
</evidence>
<dbReference type="PROSITE" id="PS01095">
    <property type="entry name" value="GH18_1"/>
    <property type="match status" value="1"/>
</dbReference>
<dbReference type="RefSeq" id="XP_033650528.1">
    <property type="nucleotide sequence ID" value="XM_033802082.1"/>
</dbReference>
<comment type="catalytic activity">
    <reaction evidence="1">
        <text>Random endo-hydrolysis of N-acetyl-beta-D-glucosaminide (1-&gt;4)-beta-linkages in chitin and chitodextrins.</text>
        <dbReference type="EC" id="3.2.1.14"/>
    </reaction>
</comment>
<proteinExistence type="inferred from homology"/>
<dbReference type="AlphaFoldDB" id="A0A6A6JCS4"/>
<evidence type="ECO:0000313" key="13">
    <source>
        <dbReference type="EMBL" id="KAF2272989.1"/>
    </source>
</evidence>
<keyword evidence="5" id="KW-0146">Chitin degradation</keyword>
<dbReference type="InterPro" id="IPR050542">
    <property type="entry name" value="Glycosyl_Hydrlase18_Chitinase"/>
</dbReference>
<dbReference type="Proteomes" id="UP000800097">
    <property type="component" value="Unassembled WGS sequence"/>
</dbReference>
<comment type="similarity">
    <text evidence="9">Belongs to the glycosyl hydrolase 18 family. Chitinase class III subfamily.</text>
</comment>
<keyword evidence="6" id="KW-0119">Carbohydrate metabolism</keyword>
<protein>
    <recommendedName>
        <fullName evidence="2">chitinase</fullName>
        <ecNumber evidence="2">3.2.1.14</ecNumber>
    </recommendedName>
</protein>
<keyword evidence="4 10" id="KW-0378">Hydrolase</keyword>
<accession>A0A6A6JCS4</accession>
<evidence type="ECO:0000256" key="2">
    <source>
        <dbReference type="ARBA" id="ARBA00012729"/>
    </source>
</evidence>
<dbReference type="OrthoDB" id="6020543at2759"/>
<dbReference type="EMBL" id="ML986514">
    <property type="protein sequence ID" value="KAF2272989.1"/>
    <property type="molecule type" value="Genomic_DNA"/>
</dbReference>
<dbReference type="GO" id="GO:0005576">
    <property type="term" value="C:extracellular region"/>
    <property type="evidence" value="ECO:0007669"/>
    <property type="project" value="TreeGrafter"/>
</dbReference>
<dbReference type="GO" id="GO:0006032">
    <property type="term" value="P:chitin catabolic process"/>
    <property type="evidence" value="ECO:0007669"/>
    <property type="project" value="UniProtKB-KW"/>
</dbReference>
<evidence type="ECO:0000256" key="11">
    <source>
        <dbReference type="SAM" id="SignalP"/>
    </source>
</evidence>
<keyword evidence="3" id="KW-0147">Chitin-binding</keyword>
<evidence type="ECO:0000313" key="14">
    <source>
        <dbReference type="Proteomes" id="UP000800097"/>
    </source>
</evidence>
<gene>
    <name evidence="13" type="ORF">EI97DRAFT_482905</name>
</gene>
<dbReference type="InterPro" id="IPR001579">
    <property type="entry name" value="Glyco_hydro_18_chit_AS"/>
</dbReference>
<organism evidence="13 14">
    <name type="scientific">Westerdykella ornata</name>
    <dbReference type="NCBI Taxonomy" id="318751"/>
    <lineage>
        <taxon>Eukaryota</taxon>
        <taxon>Fungi</taxon>
        <taxon>Dikarya</taxon>
        <taxon>Ascomycota</taxon>
        <taxon>Pezizomycotina</taxon>
        <taxon>Dothideomycetes</taxon>
        <taxon>Pleosporomycetidae</taxon>
        <taxon>Pleosporales</taxon>
        <taxon>Sporormiaceae</taxon>
        <taxon>Westerdykella</taxon>
    </lineage>
</organism>
<keyword evidence="8" id="KW-0624">Polysaccharide degradation</keyword>
<dbReference type="GeneID" id="54555257"/>
<evidence type="ECO:0000256" key="10">
    <source>
        <dbReference type="RuleBase" id="RU000489"/>
    </source>
</evidence>
<dbReference type="PANTHER" id="PTHR45708:SF49">
    <property type="entry name" value="ENDOCHITINASE"/>
    <property type="match status" value="1"/>
</dbReference>
<dbReference type="PANTHER" id="PTHR45708">
    <property type="entry name" value="ENDOCHITINASE"/>
    <property type="match status" value="1"/>
</dbReference>
<evidence type="ECO:0000259" key="12">
    <source>
        <dbReference type="PROSITE" id="PS51910"/>
    </source>
</evidence>
<dbReference type="InterPro" id="IPR017853">
    <property type="entry name" value="GH"/>
</dbReference>
<dbReference type="InterPro" id="IPR001223">
    <property type="entry name" value="Glyco_hydro18_cat"/>
</dbReference>
<evidence type="ECO:0000256" key="1">
    <source>
        <dbReference type="ARBA" id="ARBA00000822"/>
    </source>
</evidence>
<reference evidence="13" key="1">
    <citation type="journal article" date="2020" name="Stud. Mycol.">
        <title>101 Dothideomycetes genomes: a test case for predicting lifestyles and emergence of pathogens.</title>
        <authorList>
            <person name="Haridas S."/>
            <person name="Albert R."/>
            <person name="Binder M."/>
            <person name="Bloem J."/>
            <person name="Labutti K."/>
            <person name="Salamov A."/>
            <person name="Andreopoulos B."/>
            <person name="Baker S."/>
            <person name="Barry K."/>
            <person name="Bills G."/>
            <person name="Bluhm B."/>
            <person name="Cannon C."/>
            <person name="Castanera R."/>
            <person name="Culley D."/>
            <person name="Daum C."/>
            <person name="Ezra D."/>
            <person name="Gonzalez J."/>
            <person name="Henrissat B."/>
            <person name="Kuo A."/>
            <person name="Liang C."/>
            <person name="Lipzen A."/>
            <person name="Lutzoni F."/>
            <person name="Magnuson J."/>
            <person name="Mondo S."/>
            <person name="Nolan M."/>
            <person name="Ohm R."/>
            <person name="Pangilinan J."/>
            <person name="Park H.-J."/>
            <person name="Ramirez L."/>
            <person name="Alfaro M."/>
            <person name="Sun H."/>
            <person name="Tritt A."/>
            <person name="Yoshinaga Y."/>
            <person name="Zwiers L.-H."/>
            <person name="Turgeon B."/>
            <person name="Goodwin S."/>
            <person name="Spatafora J."/>
            <person name="Crous P."/>
            <person name="Grigoriev I."/>
        </authorList>
    </citation>
    <scope>NUCLEOTIDE SEQUENCE</scope>
    <source>
        <strain evidence="13">CBS 379.55</strain>
    </source>
</reference>
<dbReference type="CDD" id="cd02877">
    <property type="entry name" value="GH18_hevamine_XipI_class_III"/>
    <property type="match status" value="1"/>
</dbReference>
<name>A0A6A6JCS4_WESOR</name>
<dbReference type="GO" id="GO:0008843">
    <property type="term" value="F:endochitinase activity"/>
    <property type="evidence" value="ECO:0007669"/>
    <property type="project" value="UniProtKB-EC"/>
</dbReference>
<dbReference type="Gene3D" id="3.20.20.80">
    <property type="entry name" value="Glycosidases"/>
    <property type="match status" value="1"/>
</dbReference>
<feature type="domain" description="GH18" evidence="12">
    <location>
        <begin position="15"/>
        <end position="331"/>
    </location>
</feature>
<sequence length="341" mass="37272">MLLSTLLLLLATAREGIAGFNISSKNNVALYWGQNSADPNVDIIIVAFLLRFVGNDGNPVLNFANQGVTAPPDPVKCTYFPGSTGLFQCPDLEADIQECQIKKGKTVLLSIGGDAYTEGGFPNPEAATAAAGKIWAMFGPPQDDIYHPYPSQVYRPFGYASVDGFDFDFEGPNAHSSVFAQRLRQLMDDYTNGVGNGRKFYLSAAPQCPYPDVWMKELMQEAQLDMVFVQFYNNWCGVHNYVPGSPNPFNFHQWDTWARTASKNKNVKIFVGVPGNTGAAGRGYVPAPRLAPIIQEFRKKDAFGGVMIWDASQAYTNGDFLEAVKGALTESHTQGQGQPQG</sequence>
<evidence type="ECO:0000256" key="7">
    <source>
        <dbReference type="ARBA" id="ARBA00023295"/>
    </source>
</evidence>
<dbReference type="PROSITE" id="PS51910">
    <property type="entry name" value="GH18_2"/>
    <property type="match status" value="1"/>
</dbReference>
<dbReference type="GO" id="GO:0008061">
    <property type="term" value="F:chitin binding"/>
    <property type="evidence" value="ECO:0007669"/>
    <property type="project" value="UniProtKB-KW"/>
</dbReference>
<keyword evidence="7 10" id="KW-0326">Glycosidase</keyword>
<feature type="chain" id="PRO_5025630423" description="chitinase" evidence="11">
    <location>
        <begin position="19"/>
        <end position="341"/>
    </location>
</feature>
<evidence type="ECO:0000256" key="3">
    <source>
        <dbReference type="ARBA" id="ARBA00022669"/>
    </source>
</evidence>
<evidence type="ECO:0000256" key="6">
    <source>
        <dbReference type="ARBA" id="ARBA00023277"/>
    </source>
</evidence>
<evidence type="ECO:0000256" key="4">
    <source>
        <dbReference type="ARBA" id="ARBA00022801"/>
    </source>
</evidence>
<keyword evidence="14" id="KW-1185">Reference proteome</keyword>
<dbReference type="InterPro" id="IPR045321">
    <property type="entry name" value="Cts1-like"/>
</dbReference>
<evidence type="ECO:0000256" key="5">
    <source>
        <dbReference type="ARBA" id="ARBA00023024"/>
    </source>
</evidence>
<dbReference type="EC" id="3.2.1.14" evidence="2"/>
<keyword evidence="11" id="KW-0732">Signal</keyword>
<feature type="signal peptide" evidence="11">
    <location>
        <begin position="1"/>
        <end position="18"/>
    </location>
</feature>
<evidence type="ECO:0000256" key="8">
    <source>
        <dbReference type="ARBA" id="ARBA00023326"/>
    </source>
</evidence>
<dbReference type="Pfam" id="PF00704">
    <property type="entry name" value="Glyco_hydro_18"/>
    <property type="match status" value="1"/>
</dbReference>